<gene>
    <name evidence="12" type="ORF">DB32_004606</name>
</gene>
<dbReference type="EMBL" id="CP011125">
    <property type="protein sequence ID" value="AKF07457.1"/>
    <property type="molecule type" value="Genomic_DNA"/>
</dbReference>
<evidence type="ECO:0000256" key="4">
    <source>
        <dbReference type="ARBA" id="ARBA00019465"/>
    </source>
</evidence>
<dbReference type="InterPro" id="IPR003710">
    <property type="entry name" value="ApbA"/>
</dbReference>
<comment type="pathway">
    <text evidence="1 9">Cofactor biosynthesis; (R)-pantothenate biosynthesis; (R)-pantoate from 3-methyl-2-oxobutanoate: step 2/2.</text>
</comment>
<dbReference type="EC" id="1.1.1.169" evidence="3 9"/>
<dbReference type="Pfam" id="PF02558">
    <property type="entry name" value="ApbA"/>
    <property type="match status" value="1"/>
</dbReference>
<evidence type="ECO:0000256" key="8">
    <source>
        <dbReference type="ARBA" id="ARBA00048793"/>
    </source>
</evidence>
<dbReference type="STRING" id="927083.DB32_004606"/>
<dbReference type="PANTHER" id="PTHR43765">
    <property type="entry name" value="2-DEHYDROPANTOATE 2-REDUCTASE-RELATED"/>
    <property type="match status" value="1"/>
</dbReference>
<proteinExistence type="inferred from homology"/>
<dbReference type="InterPro" id="IPR013332">
    <property type="entry name" value="KPR_N"/>
</dbReference>
<dbReference type="RefSeq" id="WP_053234713.1">
    <property type="nucleotide sequence ID" value="NZ_CP011125.1"/>
</dbReference>
<evidence type="ECO:0000256" key="1">
    <source>
        <dbReference type="ARBA" id="ARBA00004994"/>
    </source>
</evidence>
<evidence type="ECO:0000256" key="2">
    <source>
        <dbReference type="ARBA" id="ARBA00007870"/>
    </source>
</evidence>
<evidence type="ECO:0000256" key="7">
    <source>
        <dbReference type="ARBA" id="ARBA00032024"/>
    </source>
</evidence>
<dbReference type="GO" id="GO:0050661">
    <property type="term" value="F:NADP binding"/>
    <property type="evidence" value="ECO:0007669"/>
    <property type="project" value="TreeGrafter"/>
</dbReference>
<sequence>MRIGILGAGTIGSYLGGRLSAAGHDVVLVGRPRVLDCIAKDGLVLEDLDGSRREALPRCASDPGALRDCEVVLITTKVADLEEAAASILRHASIAIGLQNGVEAPRILRQVLGAPRARAGIVSWNAVWRDERTLRRSTSGPVVIEQRGEDAIVLRVLAALDRAGIPAKGADPIEPVLWSKLLFNLNNAVNAISGVSLADELAQRGWRRVVSACQREGLDALREAGISPVRLGGTMDPRFASRMLLVPDVIFRALAGRVVKIDAAARSSMADDLARGRKTEIAYLQGAIVELGEKVGVPTPVNRRVVEAIRRMERGEPAGVTAEQLLAS</sequence>
<dbReference type="SUPFAM" id="SSF51735">
    <property type="entry name" value="NAD(P)-binding Rossmann-fold domains"/>
    <property type="match status" value="1"/>
</dbReference>
<organism evidence="12 13">
    <name type="scientific">Sandaracinus amylolyticus</name>
    <dbReference type="NCBI Taxonomy" id="927083"/>
    <lineage>
        <taxon>Bacteria</taxon>
        <taxon>Pseudomonadati</taxon>
        <taxon>Myxococcota</taxon>
        <taxon>Polyangia</taxon>
        <taxon>Polyangiales</taxon>
        <taxon>Sandaracinaceae</taxon>
        <taxon>Sandaracinus</taxon>
    </lineage>
</organism>
<dbReference type="Pfam" id="PF08546">
    <property type="entry name" value="ApbA_C"/>
    <property type="match status" value="1"/>
</dbReference>
<keyword evidence="13" id="KW-1185">Reference proteome</keyword>
<dbReference type="SUPFAM" id="SSF48179">
    <property type="entry name" value="6-phosphogluconate dehydrogenase C-terminal domain-like"/>
    <property type="match status" value="1"/>
</dbReference>
<dbReference type="InterPro" id="IPR008927">
    <property type="entry name" value="6-PGluconate_DH-like_C_sf"/>
</dbReference>
<dbReference type="UniPathway" id="UPA00028">
    <property type="reaction ID" value="UER00004"/>
</dbReference>
<dbReference type="GO" id="GO:0008677">
    <property type="term" value="F:2-dehydropantoate 2-reductase activity"/>
    <property type="evidence" value="ECO:0007669"/>
    <property type="project" value="UniProtKB-EC"/>
</dbReference>
<feature type="domain" description="Ketopantoate reductase C-terminal" evidence="11">
    <location>
        <begin position="173"/>
        <end position="313"/>
    </location>
</feature>
<evidence type="ECO:0000313" key="13">
    <source>
        <dbReference type="Proteomes" id="UP000034883"/>
    </source>
</evidence>
<accession>A0A0F6YKM3</accession>
<dbReference type="KEGG" id="samy:DB32_004606"/>
<comment type="catalytic activity">
    <reaction evidence="8 9">
        <text>(R)-pantoate + NADP(+) = 2-dehydropantoate + NADPH + H(+)</text>
        <dbReference type="Rhea" id="RHEA:16233"/>
        <dbReference type="ChEBI" id="CHEBI:11561"/>
        <dbReference type="ChEBI" id="CHEBI:15378"/>
        <dbReference type="ChEBI" id="CHEBI:15980"/>
        <dbReference type="ChEBI" id="CHEBI:57783"/>
        <dbReference type="ChEBI" id="CHEBI:58349"/>
        <dbReference type="EC" id="1.1.1.169"/>
    </reaction>
</comment>
<dbReference type="InterPro" id="IPR013752">
    <property type="entry name" value="KPA_reductase"/>
</dbReference>
<keyword evidence="6 9" id="KW-0560">Oxidoreductase</keyword>
<evidence type="ECO:0000259" key="11">
    <source>
        <dbReference type="Pfam" id="PF08546"/>
    </source>
</evidence>
<reference evidence="12 13" key="1">
    <citation type="submission" date="2015-03" db="EMBL/GenBank/DDBJ databases">
        <title>Genome assembly of Sandaracinus amylolyticus DSM 53668.</title>
        <authorList>
            <person name="Sharma G."/>
            <person name="Subramanian S."/>
        </authorList>
    </citation>
    <scope>NUCLEOTIDE SEQUENCE [LARGE SCALE GENOMIC DNA]</scope>
    <source>
        <strain evidence="12 13">DSM 53668</strain>
    </source>
</reference>
<dbReference type="InterPro" id="IPR050838">
    <property type="entry name" value="Ketopantoate_reductase"/>
</dbReference>
<name>A0A0F6YKM3_9BACT</name>
<dbReference type="OrthoDB" id="5333395at2"/>
<comment type="similarity">
    <text evidence="2 9">Belongs to the ketopantoate reductase family.</text>
</comment>
<dbReference type="GO" id="GO:0005737">
    <property type="term" value="C:cytoplasm"/>
    <property type="evidence" value="ECO:0007669"/>
    <property type="project" value="TreeGrafter"/>
</dbReference>
<evidence type="ECO:0000256" key="3">
    <source>
        <dbReference type="ARBA" id="ARBA00013014"/>
    </source>
</evidence>
<evidence type="ECO:0000256" key="5">
    <source>
        <dbReference type="ARBA" id="ARBA00022857"/>
    </source>
</evidence>
<keyword evidence="9" id="KW-0566">Pantothenate biosynthesis</keyword>
<evidence type="ECO:0000259" key="10">
    <source>
        <dbReference type="Pfam" id="PF02558"/>
    </source>
</evidence>
<keyword evidence="5 9" id="KW-0521">NADP</keyword>
<evidence type="ECO:0000313" key="12">
    <source>
        <dbReference type="EMBL" id="AKF07457.1"/>
    </source>
</evidence>
<dbReference type="AlphaFoldDB" id="A0A0F6YKM3"/>
<protein>
    <recommendedName>
        <fullName evidence="4 9">2-dehydropantoate 2-reductase</fullName>
        <ecNumber evidence="3 9">1.1.1.169</ecNumber>
    </recommendedName>
    <alternativeName>
        <fullName evidence="7 9">Ketopantoate reductase</fullName>
    </alternativeName>
</protein>
<dbReference type="InterPro" id="IPR013328">
    <property type="entry name" value="6PGD_dom2"/>
</dbReference>
<dbReference type="Gene3D" id="1.10.1040.10">
    <property type="entry name" value="N-(1-d-carboxylethyl)-l-norvaline Dehydrogenase, domain 2"/>
    <property type="match status" value="1"/>
</dbReference>
<evidence type="ECO:0000256" key="6">
    <source>
        <dbReference type="ARBA" id="ARBA00023002"/>
    </source>
</evidence>
<dbReference type="GO" id="GO:0015940">
    <property type="term" value="P:pantothenate biosynthetic process"/>
    <property type="evidence" value="ECO:0007669"/>
    <property type="project" value="UniProtKB-UniPathway"/>
</dbReference>
<dbReference type="NCBIfam" id="TIGR00745">
    <property type="entry name" value="apbA_panE"/>
    <property type="match status" value="1"/>
</dbReference>
<dbReference type="PANTHER" id="PTHR43765:SF2">
    <property type="entry name" value="2-DEHYDROPANTOATE 2-REDUCTASE"/>
    <property type="match status" value="1"/>
</dbReference>
<feature type="domain" description="Ketopantoate reductase N-terminal" evidence="10">
    <location>
        <begin position="3"/>
        <end position="146"/>
    </location>
</feature>
<dbReference type="Proteomes" id="UP000034883">
    <property type="component" value="Chromosome"/>
</dbReference>
<dbReference type="InterPro" id="IPR036291">
    <property type="entry name" value="NAD(P)-bd_dom_sf"/>
</dbReference>
<dbReference type="Gene3D" id="3.40.50.720">
    <property type="entry name" value="NAD(P)-binding Rossmann-like Domain"/>
    <property type="match status" value="1"/>
</dbReference>
<evidence type="ECO:0000256" key="9">
    <source>
        <dbReference type="RuleBase" id="RU362068"/>
    </source>
</evidence>
<comment type="function">
    <text evidence="9">Catalyzes the NADPH-dependent reduction of ketopantoate into pantoic acid.</text>
</comment>